<protein>
    <recommendedName>
        <fullName evidence="11">TonB C-terminal domain-containing protein</fullName>
    </recommendedName>
</protein>
<comment type="similarity">
    <text evidence="2">Belongs to the TonB family.</text>
</comment>
<keyword evidence="5" id="KW-0997">Cell inner membrane</keyword>
<dbReference type="STRING" id="1903179.BI347_01550"/>
<dbReference type="PROSITE" id="PS52015">
    <property type="entry name" value="TONB_CTD"/>
    <property type="match status" value="1"/>
</dbReference>
<evidence type="ECO:0000313" key="14">
    <source>
        <dbReference type="Proteomes" id="UP000180088"/>
    </source>
</evidence>
<dbReference type="OrthoDB" id="9792439at2"/>
<keyword evidence="15" id="KW-1185">Reference proteome</keyword>
<evidence type="ECO:0000259" key="11">
    <source>
        <dbReference type="PROSITE" id="PS52015"/>
    </source>
</evidence>
<keyword evidence="7" id="KW-0653">Protein transport</keyword>
<evidence type="ECO:0000256" key="7">
    <source>
        <dbReference type="ARBA" id="ARBA00022927"/>
    </source>
</evidence>
<evidence type="ECO:0000313" key="15">
    <source>
        <dbReference type="Proteomes" id="UP000180280"/>
    </source>
</evidence>
<dbReference type="GO" id="GO:0031992">
    <property type="term" value="F:energy transducer activity"/>
    <property type="evidence" value="ECO:0007669"/>
    <property type="project" value="TreeGrafter"/>
</dbReference>
<accession>A0A1S1WYJ8</accession>
<dbReference type="PANTHER" id="PTHR33446:SF2">
    <property type="entry name" value="PROTEIN TONB"/>
    <property type="match status" value="1"/>
</dbReference>
<reference evidence="14 15" key="1">
    <citation type="submission" date="2016-09" db="EMBL/GenBank/DDBJ databases">
        <title>Chromobacterium muskegensis sp. nov., an insecticidal bacterium isolated from Sphagnum bogs.</title>
        <authorList>
            <person name="Sparks M.E."/>
            <person name="Blackburn M.B."/>
            <person name="Gundersen-Rindal D.E."/>
            <person name="Mitchell A."/>
            <person name="Farrar R."/>
            <person name="Kuhar D."/>
        </authorList>
    </citation>
    <scope>NUCLEOTIDE SEQUENCE [LARGE SCALE GENOMIC DNA]</scope>
    <source>
        <strain evidence="13 15">14B-1</strain>
        <strain evidence="12 14">37-2</strain>
    </source>
</reference>
<dbReference type="NCBIfam" id="TIGR01352">
    <property type="entry name" value="tonB_Cterm"/>
    <property type="match status" value="1"/>
</dbReference>
<dbReference type="InterPro" id="IPR051045">
    <property type="entry name" value="TonB-dependent_transducer"/>
</dbReference>
<keyword evidence="6" id="KW-0812">Transmembrane</keyword>
<dbReference type="GO" id="GO:0015031">
    <property type="term" value="P:protein transport"/>
    <property type="evidence" value="ECO:0007669"/>
    <property type="project" value="UniProtKB-KW"/>
</dbReference>
<keyword evidence="4" id="KW-1003">Cell membrane</keyword>
<feature type="compositionally biased region" description="Low complexity" evidence="10">
    <location>
        <begin position="104"/>
        <end position="114"/>
    </location>
</feature>
<gene>
    <name evidence="13" type="ORF">BI344_03460</name>
    <name evidence="12" type="ORF">BI347_01550</name>
</gene>
<feature type="region of interest" description="Disordered" evidence="10">
    <location>
        <begin position="50"/>
        <end position="150"/>
    </location>
</feature>
<evidence type="ECO:0000313" key="13">
    <source>
        <dbReference type="EMBL" id="OHX21582.1"/>
    </source>
</evidence>
<sequence>MKPLPTLQFSAIAAVLGVHALALLLLSHPASRELPVAPPRLQTTMTMTMLAPSQPAPPKAAAPSVAKPQKPQVQAKAAPNKPAPKTPQLPVVKPQTNTPPPAPAKAINVATAAPAAPPPAPAPAKAETGGKPDGDSRQQPISEPLAYGGYLNNPQPAYPAISKEEGETGTVKLRVHVSAQGLPLEVSVQSSSGFTRLDRAALASVKRWRFIPAKRGAEPIAYTYIVPVEFSLKSAQTT</sequence>
<evidence type="ECO:0000256" key="10">
    <source>
        <dbReference type="SAM" id="MobiDB-lite"/>
    </source>
</evidence>
<evidence type="ECO:0000256" key="3">
    <source>
        <dbReference type="ARBA" id="ARBA00022448"/>
    </source>
</evidence>
<dbReference type="InterPro" id="IPR037682">
    <property type="entry name" value="TonB_C"/>
</dbReference>
<evidence type="ECO:0000256" key="9">
    <source>
        <dbReference type="ARBA" id="ARBA00023136"/>
    </source>
</evidence>
<dbReference type="EMBL" id="MKCT01000001">
    <property type="protein sequence ID" value="OHX21582.1"/>
    <property type="molecule type" value="Genomic_DNA"/>
</dbReference>
<evidence type="ECO:0000256" key="4">
    <source>
        <dbReference type="ARBA" id="ARBA00022475"/>
    </source>
</evidence>
<proteinExistence type="inferred from homology"/>
<name>A0A1S1WYJ8_9NEIS</name>
<evidence type="ECO:0000256" key="6">
    <source>
        <dbReference type="ARBA" id="ARBA00022692"/>
    </source>
</evidence>
<evidence type="ECO:0000313" key="12">
    <source>
        <dbReference type="EMBL" id="OHX12334.1"/>
    </source>
</evidence>
<evidence type="ECO:0000256" key="8">
    <source>
        <dbReference type="ARBA" id="ARBA00022989"/>
    </source>
</evidence>
<dbReference type="EMBL" id="MKCS01000001">
    <property type="protein sequence ID" value="OHX12334.1"/>
    <property type="molecule type" value="Genomic_DNA"/>
</dbReference>
<feature type="domain" description="TonB C-terminal" evidence="11">
    <location>
        <begin position="143"/>
        <end position="238"/>
    </location>
</feature>
<dbReference type="InterPro" id="IPR006260">
    <property type="entry name" value="TonB/TolA_C"/>
</dbReference>
<comment type="caution">
    <text evidence="12">The sequence shown here is derived from an EMBL/GenBank/DDBJ whole genome shotgun (WGS) entry which is preliminary data.</text>
</comment>
<keyword evidence="8" id="KW-1133">Transmembrane helix</keyword>
<dbReference type="Proteomes" id="UP000180088">
    <property type="component" value="Unassembled WGS sequence"/>
</dbReference>
<dbReference type="RefSeq" id="WP_071111535.1">
    <property type="nucleotide sequence ID" value="NZ_MKCS01000001.1"/>
</dbReference>
<dbReference type="GO" id="GO:0055085">
    <property type="term" value="P:transmembrane transport"/>
    <property type="evidence" value="ECO:0007669"/>
    <property type="project" value="InterPro"/>
</dbReference>
<dbReference type="Proteomes" id="UP000180280">
    <property type="component" value="Unassembled WGS sequence"/>
</dbReference>
<dbReference type="AlphaFoldDB" id="A0A1S1WYJ8"/>
<organism evidence="12 14">
    <name type="scientific">Chromobacterium sphagni</name>
    <dbReference type="NCBI Taxonomy" id="1903179"/>
    <lineage>
        <taxon>Bacteria</taxon>
        <taxon>Pseudomonadati</taxon>
        <taxon>Pseudomonadota</taxon>
        <taxon>Betaproteobacteria</taxon>
        <taxon>Neisseriales</taxon>
        <taxon>Chromobacteriaceae</taxon>
        <taxon>Chromobacterium</taxon>
    </lineage>
</organism>
<dbReference type="Pfam" id="PF03544">
    <property type="entry name" value="TonB_C"/>
    <property type="match status" value="1"/>
</dbReference>
<feature type="compositionally biased region" description="Low complexity" evidence="10">
    <location>
        <begin position="61"/>
        <end position="80"/>
    </location>
</feature>
<dbReference type="GO" id="GO:0098797">
    <property type="term" value="C:plasma membrane protein complex"/>
    <property type="evidence" value="ECO:0007669"/>
    <property type="project" value="TreeGrafter"/>
</dbReference>
<dbReference type="SUPFAM" id="SSF74653">
    <property type="entry name" value="TolA/TonB C-terminal domain"/>
    <property type="match status" value="1"/>
</dbReference>
<dbReference type="Gene3D" id="3.30.1150.10">
    <property type="match status" value="1"/>
</dbReference>
<keyword evidence="9" id="KW-0472">Membrane</keyword>
<comment type="subcellular location">
    <subcellularLocation>
        <location evidence="1">Cell inner membrane</location>
        <topology evidence="1">Single-pass membrane protein</topology>
        <orientation evidence="1">Periplasmic side</orientation>
    </subcellularLocation>
</comment>
<keyword evidence="3" id="KW-0813">Transport</keyword>
<evidence type="ECO:0000256" key="5">
    <source>
        <dbReference type="ARBA" id="ARBA00022519"/>
    </source>
</evidence>
<evidence type="ECO:0000256" key="2">
    <source>
        <dbReference type="ARBA" id="ARBA00006555"/>
    </source>
</evidence>
<dbReference type="PANTHER" id="PTHR33446">
    <property type="entry name" value="PROTEIN TONB-RELATED"/>
    <property type="match status" value="1"/>
</dbReference>
<evidence type="ECO:0000256" key="1">
    <source>
        <dbReference type="ARBA" id="ARBA00004383"/>
    </source>
</evidence>